<sequence length="135" mass="15477">MESEELLNGAGQNGQQDRKEKKESPLVSLEKDLAFYAESVKEVAMDILTEGISTAPIFIAHQHEVKLGEVILNREELNTNWTIQASTLEEFIEKGIIKPEKKEHFLKNYKNPQDFMCVFVIVPEGANYVFYPYPK</sequence>
<evidence type="ECO:0000313" key="3">
    <source>
        <dbReference type="Proteomes" id="UP001165460"/>
    </source>
</evidence>
<dbReference type="RefSeq" id="WP_243360971.1">
    <property type="nucleotide sequence ID" value="NZ_JALGBH010000001.1"/>
</dbReference>
<dbReference type="EMBL" id="JALGBH010000001">
    <property type="protein sequence ID" value="MCJ0742492.1"/>
    <property type="molecule type" value="Genomic_DNA"/>
</dbReference>
<evidence type="ECO:0000313" key="2">
    <source>
        <dbReference type="EMBL" id="MCJ0742492.1"/>
    </source>
</evidence>
<feature type="region of interest" description="Disordered" evidence="1">
    <location>
        <begin position="1"/>
        <end position="25"/>
    </location>
</feature>
<proteinExistence type="predicted"/>
<feature type="compositionally biased region" description="Basic and acidic residues" evidence="1">
    <location>
        <begin position="16"/>
        <end position="25"/>
    </location>
</feature>
<name>A0ABS9ZW21_9SPHI</name>
<accession>A0ABS9ZW21</accession>
<reference evidence="2" key="1">
    <citation type="submission" date="2022-03" db="EMBL/GenBank/DDBJ databases">
        <authorList>
            <person name="Woo C.Y."/>
        </authorList>
    </citation>
    <scope>NUCLEOTIDE SEQUENCE</scope>
    <source>
        <strain evidence="2">CYS-01</strain>
    </source>
</reference>
<dbReference type="Proteomes" id="UP001165460">
    <property type="component" value="Unassembled WGS sequence"/>
</dbReference>
<keyword evidence="3" id="KW-1185">Reference proteome</keyword>
<organism evidence="2 3">
    <name type="scientific">Pedobacter montanisoli</name>
    <dbReference type="NCBI Taxonomy" id="2923277"/>
    <lineage>
        <taxon>Bacteria</taxon>
        <taxon>Pseudomonadati</taxon>
        <taxon>Bacteroidota</taxon>
        <taxon>Sphingobacteriia</taxon>
        <taxon>Sphingobacteriales</taxon>
        <taxon>Sphingobacteriaceae</taxon>
        <taxon>Pedobacter</taxon>
    </lineage>
</organism>
<protein>
    <submittedName>
        <fullName evidence="2">Uncharacterized protein</fullName>
    </submittedName>
</protein>
<comment type="caution">
    <text evidence="2">The sequence shown here is derived from an EMBL/GenBank/DDBJ whole genome shotgun (WGS) entry which is preliminary data.</text>
</comment>
<evidence type="ECO:0000256" key="1">
    <source>
        <dbReference type="SAM" id="MobiDB-lite"/>
    </source>
</evidence>
<gene>
    <name evidence="2" type="ORF">MMF97_07205</name>
</gene>